<dbReference type="PROSITE" id="PS51891">
    <property type="entry name" value="CENP_V_GFA"/>
    <property type="match status" value="1"/>
</dbReference>
<proteinExistence type="inferred from homology"/>
<dbReference type="Gene3D" id="3.90.1590.10">
    <property type="entry name" value="glutathione-dependent formaldehyde- activating enzyme (gfa)"/>
    <property type="match status" value="1"/>
</dbReference>
<feature type="domain" description="CENP-V/GFA" evidence="6">
    <location>
        <begin position="11"/>
        <end position="119"/>
    </location>
</feature>
<reference evidence="7 8" key="1">
    <citation type="submission" date="2020-08" db="EMBL/GenBank/DDBJ databases">
        <title>Genomic Encyclopedia of Archaeal and Bacterial Type Strains, Phase II (KMG-II): from individual species to whole genera.</title>
        <authorList>
            <person name="Goeker M."/>
        </authorList>
    </citation>
    <scope>NUCLEOTIDE SEQUENCE [LARGE SCALE GENOMIC DNA]</scope>
    <source>
        <strain evidence="7 8">DSM 23288</strain>
    </source>
</reference>
<dbReference type="InterPro" id="IPR006913">
    <property type="entry name" value="CENP-V/GFA"/>
</dbReference>
<evidence type="ECO:0000313" key="7">
    <source>
        <dbReference type="EMBL" id="MBB4665003.1"/>
    </source>
</evidence>
<dbReference type="Proteomes" id="UP000585272">
    <property type="component" value="Unassembled WGS sequence"/>
</dbReference>
<evidence type="ECO:0000259" key="6">
    <source>
        <dbReference type="PROSITE" id="PS51891"/>
    </source>
</evidence>
<protein>
    <recommendedName>
        <fullName evidence="6">CENP-V/GFA domain-containing protein</fullName>
    </recommendedName>
</protein>
<name>A0A840ILI5_9ACTN</name>
<keyword evidence="2" id="KW-0479">Metal-binding</keyword>
<feature type="compositionally biased region" description="Basic and acidic residues" evidence="5">
    <location>
        <begin position="135"/>
        <end position="145"/>
    </location>
</feature>
<keyword evidence="3" id="KW-0862">Zinc</keyword>
<keyword evidence="4" id="KW-0456">Lyase</keyword>
<comment type="similarity">
    <text evidence="1">Belongs to the Gfa family.</text>
</comment>
<sequence length="145" mass="15190">MSETRSGALPLTGGCNCGAVRFEVRAPFETAGYCHCVRCQRRSGCASSPGGMVSAAQFAVVAGADVVATWRPEGGKPKSFCARCGGHLFSGDPHGGAEETIGVRLGALDGDPGIRPQWHQWVASAPAWEPLPDDGLPRFDGPRPR</sequence>
<dbReference type="GO" id="GO:0046872">
    <property type="term" value="F:metal ion binding"/>
    <property type="evidence" value="ECO:0007669"/>
    <property type="project" value="UniProtKB-KW"/>
</dbReference>
<evidence type="ECO:0000256" key="1">
    <source>
        <dbReference type="ARBA" id="ARBA00005495"/>
    </source>
</evidence>
<gene>
    <name evidence="7" type="ORF">BDZ31_004622</name>
</gene>
<keyword evidence="8" id="KW-1185">Reference proteome</keyword>
<organism evidence="7 8">
    <name type="scientific">Conexibacter arvalis</name>
    <dbReference type="NCBI Taxonomy" id="912552"/>
    <lineage>
        <taxon>Bacteria</taxon>
        <taxon>Bacillati</taxon>
        <taxon>Actinomycetota</taxon>
        <taxon>Thermoleophilia</taxon>
        <taxon>Solirubrobacterales</taxon>
        <taxon>Conexibacteraceae</taxon>
        <taxon>Conexibacter</taxon>
    </lineage>
</organism>
<comment type="caution">
    <text evidence="7">The sequence shown here is derived from an EMBL/GenBank/DDBJ whole genome shotgun (WGS) entry which is preliminary data.</text>
</comment>
<evidence type="ECO:0000256" key="4">
    <source>
        <dbReference type="ARBA" id="ARBA00023239"/>
    </source>
</evidence>
<evidence type="ECO:0000256" key="3">
    <source>
        <dbReference type="ARBA" id="ARBA00022833"/>
    </source>
</evidence>
<feature type="region of interest" description="Disordered" evidence="5">
    <location>
        <begin position="126"/>
        <end position="145"/>
    </location>
</feature>
<dbReference type="Pfam" id="PF04828">
    <property type="entry name" value="GFA"/>
    <property type="match status" value="1"/>
</dbReference>
<dbReference type="PANTHER" id="PTHR33337">
    <property type="entry name" value="GFA DOMAIN-CONTAINING PROTEIN"/>
    <property type="match status" value="1"/>
</dbReference>
<dbReference type="EMBL" id="JACHNU010000010">
    <property type="protein sequence ID" value="MBB4665003.1"/>
    <property type="molecule type" value="Genomic_DNA"/>
</dbReference>
<dbReference type="InterPro" id="IPR011057">
    <property type="entry name" value="Mss4-like_sf"/>
</dbReference>
<evidence type="ECO:0000256" key="5">
    <source>
        <dbReference type="SAM" id="MobiDB-lite"/>
    </source>
</evidence>
<evidence type="ECO:0000256" key="2">
    <source>
        <dbReference type="ARBA" id="ARBA00022723"/>
    </source>
</evidence>
<accession>A0A840ILI5</accession>
<dbReference type="RefSeq" id="WP_183345545.1">
    <property type="nucleotide sequence ID" value="NZ_JACHNU010000010.1"/>
</dbReference>
<dbReference type="AlphaFoldDB" id="A0A840ILI5"/>
<evidence type="ECO:0000313" key="8">
    <source>
        <dbReference type="Proteomes" id="UP000585272"/>
    </source>
</evidence>
<dbReference type="GO" id="GO:0016846">
    <property type="term" value="F:carbon-sulfur lyase activity"/>
    <property type="evidence" value="ECO:0007669"/>
    <property type="project" value="InterPro"/>
</dbReference>
<dbReference type="PANTHER" id="PTHR33337:SF40">
    <property type="entry name" value="CENP-V_GFA DOMAIN-CONTAINING PROTEIN-RELATED"/>
    <property type="match status" value="1"/>
</dbReference>
<dbReference type="SUPFAM" id="SSF51316">
    <property type="entry name" value="Mss4-like"/>
    <property type="match status" value="1"/>
</dbReference>